<proteinExistence type="predicted"/>
<name>A0A2B4RVI9_STYPI</name>
<feature type="region of interest" description="Disordered" evidence="1">
    <location>
        <begin position="223"/>
        <end position="243"/>
    </location>
</feature>
<keyword evidence="3" id="KW-1185">Reference proteome</keyword>
<evidence type="ECO:0008006" key="4">
    <source>
        <dbReference type="Google" id="ProtNLM"/>
    </source>
</evidence>
<sequence length="498" mass="56724">MLAVKRFVDSQLNPKASKDKVKTREERKKELYERIISKTKQKKATSTSSQNVGSQPNAPAIKRTRHISLGWLHYNTKKNRYVPVRYSRGGGSREVNLTSTSSIEDILECAKKLFFPDGVSELGRDSEMTFNVGNFKEEIIADIKDGPNFMPFTLEAYFKVFKLSRVRLYLMTKKICVQERDSDDVDDFLTSSSLLEGTSHGHDEGSEDEKELPSLSDFLQETNTTECKHEDQEESSPSKSILIGSSCQRDALKSLHEKAYNDSLAADQKKAQKEREKEEEYSRRESLRLARKRRVTEEPNVNEEHILVRVRHSDKGMIRWRFRPSSKMREVYDWVGSLGRTPEHFELSVQPACAIAPDEPVMVVEGKMVQIGVVENPIPMSKEDQDVTFLGFGPDRDELPNETIIDLGSMDTRFLICLLFLNLQSKSNEDQDVTFLGRAPDRHELPHDMIDLRPVNEDIPSKLLSEDESCGNSDSDDEEPALAQSARALEFYDANLSC</sequence>
<reference evidence="3" key="1">
    <citation type="journal article" date="2017" name="bioRxiv">
        <title>Comparative analysis of the genomes of Stylophora pistillata and Acropora digitifera provides evidence for extensive differences between species of corals.</title>
        <authorList>
            <person name="Voolstra C.R."/>
            <person name="Li Y."/>
            <person name="Liew Y.J."/>
            <person name="Baumgarten S."/>
            <person name="Zoccola D."/>
            <person name="Flot J.-F."/>
            <person name="Tambutte S."/>
            <person name="Allemand D."/>
            <person name="Aranda M."/>
        </authorList>
    </citation>
    <scope>NUCLEOTIDE SEQUENCE [LARGE SCALE GENOMIC DNA]</scope>
</reference>
<evidence type="ECO:0000313" key="2">
    <source>
        <dbReference type="EMBL" id="PFX20338.1"/>
    </source>
</evidence>
<evidence type="ECO:0000256" key="1">
    <source>
        <dbReference type="SAM" id="MobiDB-lite"/>
    </source>
</evidence>
<accession>A0A2B4RVI9</accession>
<dbReference type="Proteomes" id="UP000225706">
    <property type="component" value="Unassembled WGS sequence"/>
</dbReference>
<feature type="region of interest" description="Disordered" evidence="1">
    <location>
        <begin position="462"/>
        <end position="483"/>
    </location>
</feature>
<dbReference type="EMBL" id="LSMT01000321">
    <property type="protein sequence ID" value="PFX20338.1"/>
    <property type="molecule type" value="Genomic_DNA"/>
</dbReference>
<protein>
    <recommendedName>
        <fullName evidence="4">UBX domain-containing protein</fullName>
    </recommendedName>
</protein>
<feature type="region of interest" description="Disordered" evidence="1">
    <location>
        <begin position="1"/>
        <end position="59"/>
    </location>
</feature>
<feature type="compositionally biased region" description="Basic and acidic residues" evidence="1">
    <location>
        <begin position="267"/>
        <end position="285"/>
    </location>
</feature>
<feature type="compositionally biased region" description="Acidic residues" evidence="1">
    <location>
        <begin position="466"/>
        <end position="480"/>
    </location>
</feature>
<feature type="compositionally biased region" description="Basic and acidic residues" evidence="1">
    <location>
        <begin position="16"/>
        <end position="36"/>
    </location>
</feature>
<feature type="region of interest" description="Disordered" evidence="1">
    <location>
        <begin position="263"/>
        <end position="285"/>
    </location>
</feature>
<gene>
    <name evidence="2" type="ORF">AWC38_SpisGene15206</name>
</gene>
<dbReference type="SUPFAM" id="SSF54236">
    <property type="entry name" value="Ubiquitin-like"/>
    <property type="match status" value="1"/>
</dbReference>
<dbReference type="InterPro" id="IPR029071">
    <property type="entry name" value="Ubiquitin-like_domsf"/>
</dbReference>
<dbReference type="OrthoDB" id="5984642at2759"/>
<evidence type="ECO:0000313" key="3">
    <source>
        <dbReference type="Proteomes" id="UP000225706"/>
    </source>
</evidence>
<comment type="caution">
    <text evidence="2">The sequence shown here is derived from an EMBL/GenBank/DDBJ whole genome shotgun (WGS) entry which is preliminary data.</text>
</comment>
<dbReference type="AlphaFoldDB" id="A0A2B4RVI9"/>
<organism evidence="2 3">
    <name type="scientific">Stylophora pistillata</name>
    <name type="common">Smooth cauliflower coral</name>
    <dbReference type="NCBI Taxonomy" id="50429"/>
    <lineage>
        <taxon>Eukaryota</taxon>
        <taxon>Metazoa</taxon>
        <taxon>Cnidaria</taxon>
        <taxon>Anthozoa</taxon>
        <taxon>Hexacorallia</taxon>
        <taxon>Scleractinia</taxon>
        <taxon>Astrocoeniina</taxon>
        <taxon>Pocilloporidae</taxon>
        <taxon>Stylophora</taxon>
    </lineage>
</organism>